<gene>
    <name evidence="3" type="ORF">DN745_02635</name>
</gene>
<dbReference type="SUPFAM" id="SSF55797">
    <property type="entry name" value="PR-1-like"/>
    <property type="match status" value="1"/>
</dbReference>
<sequence length="279" mass="28963">MKPSTMTRPMLALLTALLLAGFQVGCSDDAPLEDKTATSQEDDATTTDAGHSPGDAQTGDDTPDSTTTPAADAGAPPDTHTGDSGGDIPDTTQEEPDATEQPQPDTSGEPDTSSEPDSSGEPDTGSEPDASSEPDSSSEPDTSGEPSSNCATGIVQDLFALVNASRAAEGRGPLSCDEGLGRAAQLHAEDMCALNYFSHTSDDGRTFDQRIRAQGVSAGAMAENIAAGSSTAAQVHQRWMNSPGHRANIMNGQYQRMGVGFKPCSSAQYSHYWVETFAD</sequence>
<feature type="compositionally biased region" description="Low complexity" evidence="1">
    <location>
        <begin position="64"/>
        <end position="79"/>
    </location>
</feature>
<feature type="signal peptide" evidence="2">
    <location>
        <begin position="1"/>
        <end position="26"/>
    </location>
</feature>
<dbReference type="Gene3D" id="3.40.33.10">
    <property type="entry name" value="CAP"/>
    <property type="match status" value="1"/>
</dbReference>
<proteinExistence type="predicted"/>
<dbReference type="InterPro" id="IPR014044">
    <property type="entry name" value="CAP_dom"/>
</dbReference>
<keyword evidence="4" id="KW-1185">Reference proteome</keyword>
<dbReference type="InterPro" id="IPR035940">
    <property type="entry name" value="CAP_sf"/>
</dbReference>
<dbReference type="KEGG" id="bsed:DN745_02635"/>
<dbReference type="Proteomes" id="UP000249799">
    <property type="component" value="Chromosome"/>
</dbReference>
<feature type="compositionally biased region" description="Low complexity" evidence="1">
    <location>
        <begin position="139"/>
        <end position="148"/>
    </location>
</feature>
<evidence type="ECO:0000313" key="3">
    <source>
        <dbReference type="EMBL" id="AWV88294.1"/>
    </source>
</evidence>
<evidence type="ECO:0000313" key="4">
    <source>
        <dbReference type="Proteomes" id="UP000249799"/>
    </source>
</evidence>
<dbReference type="Pfam" id="PF00188">
    <property type="entry name" value="CAP"/>
    <property type="match status" value="1"/>
</dbReference>
<protein>
    <submittedName>
        <fullName evidence="3">CAP domain-containing protein</fullName>
    </submittedName>
</protein>
<evidence type="ECO:0000256" key="1">
    <source>
        <dbReference type="SAM" id="MobiDB-lite"/>
    </source>
</evidence>
<keyword evidence="2" id="KW-0732">Signal</keyword>
<dbReference type="PANTHER" id="PTHR31157">
    <property type="entry name" value="SCP DOMAIN-CONTAINING PROTEIN"/>
    <property type="match status" value="1"/>
</dbReference>
<dbReference type="CDD" id="cd05379">
    <property type="entry name" value="CAP_bacterial"/>
    <property type="match status" value="1"/>
</dbReference>
<accession>A0A2Z4FHS6</accession>
<feature type="compositionally biased region" description="Acidic residues" evidence="1">
    <location>
        <begin position="112"/>
        <end position="138"/>
    </location>
</feature>
<evidence type="ECO:0000256" key="2">
    <source>
        <dbReference type="SAM" id="SignalP"/>
    </source>
</evidence>
<organism evidence="3 4">
    <name type="scientific">Bradymonas sediminis</name>
    <dbReference type="NCBI Taxonomy" id="1548548"/>
    <lineage>
        <taxon>Bacteria</taxon>
        <taxon>Deltaproteobacteria</taxon>
        <taxon>Bradymonadales</taxon>
        <taxon>Bradymonadaceae</taxon>
        <taxon>Bradymonas</taxon>
    </lineage>
</organism>
<feature type="compositionally biased region" description="Polar residues" evidence="1">
    <location>
        <begin position="100"/>
        <end position="111"/>
    </location>
</feature>
<dbReference type="OrthoDB" id="68195at2"/>
<name>A0A2Z4FHS6_9DELT</name>
<feature type="chain" id="PRO_5043769641" evidence="2">
    <location>
        <begin position="27"/>
        <end position="279"/>
    </location>
</feature>
<reference evidence="3 4" key="1">
    <citation type="submission" date="2018-06" db="EMBL/GenBank/DDBJ databases">
        <title>Lujinxingia sediminis gen. nov. sp. nov., a new facultative anaerobic member of the class Deltaproteobacteria, and proposal of Lujinxingaceae fam. nov.</title>
        <authorList>
            <person name="Guo L.-Y."/>
            <person name="Li C.-M."/>
            <person name="Wang S."/>
            <person name="Du Z.-J."/>
        </authorList>
    </citation>
    <scope>NUCLEOTIDE SEQUENCE [LARGE SCALE GENOMIC DNA]</scope>
    <source>
        <strain evidence="3 4">FA350</strain>
    </source>
</reference>
<dbReference type="RefSeq" id="WP_111331911.1">
    <property type="nucleotide sequence ID" value="NZ_CP030032.1"/>
</dbReference>
<dbReference type="PANTHER" id="PTHR31157:SF1">
    <property type="entry name" value="SCP DOMAIN-CONTAINING PROTEIN"/>
    <property type="match status" value="1"/>
</dbReference>
<dbReference type="EMBL" id="CP030032">
    <property type="protein sequence ID" value="AWV88294.1"/>
    <property type="molecule type" value="Genomic_DNA"/>
</dbReference>
<feature type="region of interest" description="Disordered" evidence="1">
    <location>
        <begin position="26"/>
        <end position="150"/>
    </location>
</feature>
<dbReference type="AlphaFoldDB" id="A0A2Z4FHS6"/>